<evidence type="ECO:0000256" key="1">
    <source>
        <dbReference type="SAM" id="MobiDB-lite"/>
    </source>
</evidence>
<gene>
    <name evidence="2" type="ORF">PIB30_096399</name>
</gene>
<comment type="caution">
    <text evidence="2">The sequence shown here is derived from an EMBL/GenBank/DDBJ whole genome shotgun (WGS) entry which is preliminary data.</text>
</comment>
<keyword evidence="3" id="KW-1185">Reference proteome</keyword>
<evidence type="ECO:0000313" key="2">
    <source>
        <dbReference type="EMBL" id="MED6201578.1"/>
    </source>
</evidence>
<protein>
    <submittedName>
        <fullName evidence="2">Uncharacterized protein</fullName>
    </submittedName>
</protein>
<feature type="compositionally biased region" description="Basic and acidic residues" evidence="1">
    <location>
        <begin position="1"/>
        <end position="22"/>
    </location>
</feature>
<name>A0ABU6XYG0_9FABA</name>
<reference evidence="2 3" key="1">
    <citation type="journal article" date="2023" name="Plants (Basel)">
        <title>Bridging the Gap: Combining Genomics and Transcriptomics Approaches to Understand Stylosanthes scabra, an Orphan Legume from the Brazilian Caatinga.</title>
        <authorList>
            <person name="Ferreira-Neto J.R.C."/>
            <person name="da Silva M.D."/>
            <person name="Binneck E."/>
            <person name="de Melo N.F."/>
            <person name="da Silva R.H."/>
            <person name="de Melo A.L.T.M."/>
            <person name="Pandolfi V."/>
            <person name="Bustamante F.O."/>
            <person name="Brasileiro-Vidal A.C."/>
            <person name="Benko-Iseppon A.M."/>
        </authorList>
    </citation>
    <scope>NUCLEOTIDE SEQUENCE [LARGE SCALE GENOMIC DNA]</scope>
    <source>
        <tissue evidence="2">Leaves</tissue>
    </source>
</reference>
<proteinExistence type="predicted"/>
<accession>A0ABU6XYG0</accession>
<feature type="compositionally biased region" description="Low complexity" evidence="1">
    <location>
        <begin position="28"/>
        <end position="47"/>
    </location>
</feature>
<feature type="compositionally biased region" description="Basic and acidic residues" evidence="1">
    <location>
        <begin position="128"/>
        <end position="140"/>
    </location>
</feature>
<sequence length="168" mass="18763">RERERVRERERENGHRRSLTELRRRRSSLWSLSSSTTNGSGTLTSPSRSQAPSQRHLKTNFFLCTVDISQKAPSNTGSGIYVRRRSSSATKGEGIKFTSAAPQFPASIPQASILTKKNPSETGSGICGRERERAETEQRHRICKPSILPQPPPILPERALTQHFCPPS</sequence>
<feature type="non-terminal residue" evidence="2">
    <location>
        <position position="1"/>
    </location>
</feature>
<feature type="region of interest" description="Disordered" evidence="1">
    <location>
        <begin position="1"/>
        <end position="54"/>
    </location>
</feature>
<organism evidence="2 3">
    <name type="scientific">Stylosanthes scabra</name>
    <dbReference type="NCBI Taxonomy" id="79078"/>
    <lineage>
        <taxon>Eukaryota</taxon>
        <taxon>Viridiplantae</taxon>
        <taxon>Streptophyta</taxon>
        <taxon>Embryophyta</taxon>
        <taxon>Tracheophyta</taxon>
        <taxon>Spermatophyta</taxon>
        <taxon>Magnoliopsida</taxon>
        <taxon>eudicotyledons</taxon>
        <taxon>Gunneridae</taxon>
        <taxon>Pentapetalae</taxon>
        <taxon>rosids</taxon>
        <taxon>fabids</taxon>
        <taxon>Fabales</taxon>
        <taxon>Fabaceae</taxon>
        <taxon>Papilionoideae</taxon>
        <taxon>50 kb inversion clade</taxon>
        <taxon>dalbergioids sensu lato</taxon>
        <taxon>Dalbergieae</taxon>
        <taxon>Pterocarpus clade</taxon>
        <taxon>Stylosanthes</taxon>
    </lineage>
</organism>
<dbReference type="EMBL" id="JASCZI010213730">
    <property type="protein sequence ID" value="MED6201578.1"/>
    <property type="molecule type" value="Genomic_DNA"/>
</dbReference>
<evidence type="ECO:0000313" key="3">
    <source>
        <dbReference type="Proteomes" id="UP001341840"/>
    </source>
</evidence>
<dbReference type="Proteomes" id="UP001341840">
    <property type="component" value="Unassembled WGS sequence"/>
</dbReference>
<feature type="region of interest" description="Disordered" evidence="1">
    <location>
        <begin position="115"/>
        <end position="168"/>
    </location>
</feature>